<proteinExistence type="inferred from homology"/>
<feature type="compositionally biased region" description="Polar residues" evidence="10">
    <location>
        <begin position="1925"/>
        <end position="1934"/>
    </location>
</feature>
<dbReference type="HOGENOM" id="CLU_000459_2_0_1"/>
<evidence type="ECO:0000256" key="5">
    <source>
        <dbReference type="ARBA" id="ARBA00022806"/>
    </source>
</evidence>
<dbReference type="Proteomes" id="UP000005222">
    <property type="component" value="Chromosome H"/>
</dbReference>
<dbReference type="Pfam" id="PF13087">
    <property type="entry name" value="AAA_12"/>
    <property type="match status" value="1"/>
</dbReference>
<keyword evidence="5 8" id="KW-0347">Helicase</keyword>
<evidence type="ECO:0000259" key="11">
    <source>
        <dbReference type="PROSITE" id="PS51198"/>
    </source>
</evidence>
<dbReference type="FunFam" id="3.40.50.300:FF:001152">
    <property type="entry name" value="tRNA-splicing endonuclease, putative"/>
    <property type="match status" value="1"/>
</dbReference>
<dbReference type="STRING" id="559304.G8YGZ6"/>
<comment type="similarity">
    <text evidence="2">Belongs to the DNA2/NAM7 helicase family.</text>
</comment>
<dbReference type="Proteomes" id="UP000005222">
    <property type="component" value="Chromosome G"/>
</dbReference>
<evidence type="ECO:0000256" key="6">
    <source>
        <dbReference type="ARBA" id="ARBA00022840"/>
    </source>
</evidence>
<evidence type="ECO:0000256" key="3">
    <source>
        <dbReference type="ARBA" id="ARBA00022741"/>
    </source>
</evidence>
<dbReference type="InterPro" id="IPR047187">
    <property type="entry name" value="SF1_C_Upf1"/>
</dbReference>
<evidence type="ECO:0000313" key="13">
    <source>
        <dbReference type="EMBL" id="CCE80698.1"/>
    </source>
</evidence>
<organism evidence="13 14">
    <name type="scientific">Pichia sorbitophila (strain ATCC MYA-4447 / BCRC 22081 / CBS 7064 / NBRC 10061 / NRRL Y-12695)</name>
    <name type="common">Hybrid yeast</name>
    <dbReference type="NCBI Taxonomy" id="559304"/>
    <lineage>
        <taxon>Eukaryota</taxon>
        <taxon>Fungi</taxon>
        <taxon>Dikarya</taxon>
        <taxon>Ascomycota</taxon>
        <taxon>Saccharomycotina</taxon>
        <taxon>Pichiomycetes</taxon>
        <taxon>Debaryomycetaceae</taxon>
        <taxon>Millerozyma</taxon>
    </lineage>
</organism>
<evidence type="ECO:0000313" key="14">
    <source>
        <dbReference type="Proteomes" id="UP000005222"/>
    </source>
</evidence>
<feature type="compositionally biased region" description="Polar residues" evidence="10">
    <location>
        <begin position="1842"/>
        <end position="1854"/>
    </location>
</feature>
<reference evidence="13" key="1">
    <citation type="submission" date="2011-10" db="EMBL/GenBank/DDBJ databases">
        <authorList>
            <person name="Genoscope - CEA"/>
        </authorList>
    </citation>
    <scope>NUCLEOTIDE SEQUENCE</scope>
</reference>
<evidence type="ECO:0000256" key="10">
    <source>
        <dbReference type="SAM" id="MobiDB-lite"/>
    </source>
</evidence>
<dbReference type="InParanoid" id="G8YGZ6"/>
<dbReference type="InterPro" id="IPR041679">
    <property type="entry name" value="DNA2/NAM7-like_C"/>
</dbReference>
<dbReference type="GO" id="GO:0005524">
    <property type="term" value="F:ATP binding"/>
    <property type="evidence" value="ECO:0007669"/>
    <property type="project" value="UniProtKB-UniRule"/>
</dbReference>
<feature type="compositionally biased region" description="Basic and acidic residues" evidence="10">
    <location>
        <begin position="1822"/>
        <end position="1841"/>
    </location>
</feature>
<dbReference type="SUPFAM" id="SSF52540">
    <property type="entry name" value="P-loop containing nucleoside triphosphate hydrolases"/>
    <property type="match status" value="1"/>
</dbReference>
<dbReference type="CDD" id="cd21408">
    <property type="entry name" value="1B_Sen1p-like"/>
    <property type="match status" value="1"/>
</dbReference>
<dbReference type="InterPro" id="IPR041677">
    <property type="entry name" value="DNA2/NAM7_AAA_11"/>
</dbReference>
<dbReference type="CDD" id="cd18808">
    <property type="entry name" value="SF1_C_Upf1"/>
    <property type="match status" value="1"/>
</dbReference>
<dbReference type="Pfam" id="PF12726">
    <property type="entry name" value="SEN1_N"/>
    <property type="match status" value="1"/>
</dbReference>
<dbReference type="GO" id="GO:0016787">
    <property type="term" value="F:hydrolase activity"/>
    <property type="evidence" value="ECO:0007669"/>
    <property type="project" value="UniProtKB-UniRule"/>
</dbReference>
<evidence type="ECO:0000256" key="8">
    <source>
        <dbReference type="PROSITE-ProRule" id="PRU00560"/>
    </source>
</evidence>
<feature type="coiled-coil region" evidence="9">
    <location>
        <begin position="1459"/>
        <end position="1486"/>
    </location>
</feature>
<keyword evidence="9" id="KW-0175">Coiled coil</keyword>
<dbReference type="InterPro" id="IPR056474">
    <property type="entry name" value="SEN1_barrel"/>
</dbReference>
<evidence type="ECO:0000256" key="7">
    <source>
        <dbReference type="ARBA" id="ARBA00023242"/>
    </source>
</evidence>
<dbReference type="InterPro" id="IPR045055">
    <property type="entry name" value="DNA2/NAM7-like"/>
</dbReference>
<dbReference type="OrthoDB" id="6513042at2759"/>
<dbReference type="GO" id="GO:0005694">
    <property type="term" value="C:chromosome"/>
    <property type="evidence" value="ECO:0007669"/>
    <property type="project" value="UniProtKB-ARBA"/>
</dbReference>
<feature type="region of interest" description="Disordered" evidence="10">
    <location>
        <begin position="1819"/>
        <end position="1934"/>
    </location>
</feature>
<dbReference type="GO" id="GO:0006369">
    <property type="term" value="P:termination of RNA polymerase II transcription"/>
    <property type="evidence" value="ECO:0007669"/>
    <property type="project" value="TreeGrafter"/>
</dbReference>
<evidence type="ECO:0000256" key="1">
    <source>
        <dbReference type="ARBA" id="ARBA00004123"/>
    </source>
</evidence>
<evidence type="ECO:0000256" key="2">
    <source>
        <dbReference type="ARBA" id="ARBA00007913"/>
    </source>
</evidence>
<keyword evidence="4 8" id="KW-0378">Hydrolase</keyword>
<dbReference type="GO" id="GO:0001147">
    <property type="term" value="F:transcription termination site sequence-specific DNA binding"/>
    <property type="evidence" value="ECO:0007669"/>
    <property type="project" value="TreeGrafter"/>
</dbReference>
<evidence type="ECO:0000313" key="12">
    <source>
        <dbReference type="EMBL" id="CCE79933.1"/>
    </source>
</evidence>
<dbReference type="OMA" id="MIFMECW"/>
<keyword evidence="3 8" id="KW-0547">Nucleotide-binding</keyword>
<dbReference type="GO" id="GO:0003678">
    <property type="term" value="F:DNA helicase activity"/>
    <property type="evidence" value="ECO:0007669"/>
    <property type="project" value="UniProtKB-ARBA"/>
</dbReference>
<keyword evidence="14" id="KW-1185">Reference proteome</keyword>
<dbReference type="InterPro" id="IPR014016">
    <property type="entry name" value="UvrD-like_ATP-bd"/>
</dbReference>
<dbReference type="PROSITE" id="PS51198">
    <property type="entry name" value="UVRD_HELICASE_ATP_BIND"/>
    <property type="match status" value="1"/>
</dbReference>
<dbReference type="InterPro" id="IPR027417">
    <property type="entry name" value="P-loop_NTPase"/>
</dbReference>
<dbReference type="EMBL" id="FO082053">
    <property type="protein sequence ID" value="CCE79933.1"/>
    <property type="molecule type" value="Genomic_DNA"/>
</dbReference>
<feature type="domain" description="UvrD-like helicase ATP-binding" evidence="11">
    <location>
        <begin position="1294"/>
        <end position="1607"/>
    </location>
</feature>
<sequence length="1934" mass="220848">MESDISPSGYGELISDIELSHKQPGDKNLQESVLRRCIKYLNDNADRNMFSDKYMYPITVHALILFSFTDNEVLKWLKNKISSNLVDEASVFYFYKGLGTLKEKFLIERNLAVKSVNQFSNMVIDWSCSRIKETLQSFLSSVQEDENLRPSKRVSNAITECLMYPDIMRRQEEVKRLLVDTLRYLKSINNFPSTPNLLPSTIYFMFEGDQEQKSWAEDWLTGVKTSKNMCKADELNCMILSEFNTHFYRIQDANYFSIETCILFWKNFLKLFEILEKDAFTKKLNIPIDIEVMSKHRNIRFYPLIRVFFNTIMAYLEQPLPILLAVLNQFLKRLRNEFWSLAAPYSFFNILDTVLGNPHFKKYLFFPVDHEYYSEYSFQDTRSMCMEWMQNFPESLFESQKQTSIIKISTFLFKISSSEILSTESEQASKIQGLFTLSCKLLSNCFGIVDNGGDLGNKTLPVELLKKRDARVVIENESSVLTGTLFNNTLKSSPVSKEVSGLLVRVLFYDTTCLAYNSICLLQNKLPTSFDIFPLTWKKLSKMAIHANVELGLDIIKSLTNICSIIKIDTRKNDSSLGKDLLEARSKHNSNVGLIIDYWAAILEKLGLADSETLRDMFSRDPAVSVGFWSSFFSPYVNQSALDVIYQVFDVGVGGRYESIQALVSSHFSLSIRGIISNLKVLTKLSAFEPCPKTVRILMDIIKVLSEPLNGFLITKELSESQRGILEDLWNACWYFLIMVYQKTLQWASLFHLSDLLEFTRDTLDFSHILLDSFRIINSSISTSTSDRSHSLFQVFMNTFNYAIVWLRLGDMSLLNSCVDLVFKGLDLAKELDFAIEKEFVATFAKYGAKAKKFNNKLTEAQRLQILSKAREFDEETVECILQEVQENKTKTKPALESHKTIKNEDTINEPATFKYQTAIRQPKQQTLTRFGVVTSEPPVAPAPPQKEYKSASLEAIRKELKGSRIPAPKPSVPSAPPAAARPAGFNRKSVPVGRSLQQLKKRRDSDSSESETNEDDVDVSDLFVEKKKLKPKVVELGFNGKPVVRSSAIKKNNEKRAEEYMKLRLNVNLKPLYSNILKWNFNSTSNFPTDEREQYTAIKDAYSDVKEYTKITEPLLMLECWQGIQSSKQTSQDLAFDLLIGSRTSCDGFFDVYASMKKSTVSDRKLTDSDLLVLGSLEGKQFSDDKRKAEYILSNETLTCLAKVREIKSANSEYCDITIRVYPSGPMMGILTPKNMVIGLKVMQMTTIEREYSSLKGLPYYDLCENILESKPNAPLQITDEEAKFMLEKFNVNRSQASAILGTYKQDGFSLIQGPPGTGKTKTILGIVGYALAKSQNNSISVPTNTQGSNKQVNNSKLLICAPSNAAVDELVLRLRQGVKSSSGESMNLSVVRLGRSDAINSSVRDLTLEELVDKQLQSQATNTMSDPTIRTEHTKCVSERNRLRELLQQPNLTEEEVTKYEDELRAVNRKRNELAKRLDEQRERVSIAFRTREIERRQLQSKILSEANVICSTLSGSAHDFLASMNMVFDQVIIDEACQCVELSALIPLRYGCKKCIMVGDPNQLPPTVLSQVASSFNYEQSLFVRMQKKYPSHVYLLDIQYRMHPDISRFPSAEFYNSRLHDGEGMKELNQREWHSDFPLSPYRFFNITGKHKQSEYTRSLYNYSEAQVALEMVKTLMKILPQNEFSGRIGIISPYKEQIRVLKDVFRKNYGQTILNEIDFNTVDGFQGQEKEIIIMSCVRASDSGNVGFLSDVRRMNVALTRARTTLWILGNKESLSRNKTWNHLLEDAKERDAVTDAYPGFLARVYKNANYAANNSELKRKQTERDNDRKRLKSQETKPQNSTETQGAKSSEKQDNTMPDTSHEINKKMPLNMEPQEKKSSDQKSSREPEDSKAYKPTSSGIIPRPPNSKPKPSKKNYSIFIQNKRNKH</sequence>
<feature type="compositionally biased region" description="Pro residues" evidence="10">
    <location>
        <begin position="968"/>
        <end position="977"/>
    </location>
</feature>
<evidence type="ECO:0000256" key="9">
    <source>
        <dbReference type="SAM" id="Coils"/>
    </source>
</evidence>
<feature type="compositionally biased region" description="Basic and acidic residues" evidence="10">
    <location>
        <begin position="1880"/>
        <end position="1899"/>
    </location>
</feature>
<gene>
    <name evidence="13" type="primary">Piso0_003026</name>
    <name evidence="12" type="ORF">GNLVRS01_PISO0G03262g</name>
    <name evidence="13" type="ORF">GNLVRS01_PISO0H03263g</name>
</gene>
<feature type="compositionally biased region" description="Acidic residues" evidence="10">
    <location>
        <begin position="1008"/>
        <end position="1018"/>
    </location>
</feature>
<dbReference type="Pfam" id="PF23576">
    <property type="entry name" value="SEN1_barrel"/>
    <property type="match status" value="1"/>
</dbReference>
<dbReference type="FunCoup" id="G8YGZ6">
    <property type="interactions" value="547"/>
</dbReference>
<protein>
    <submittedName>
        <fullName evidence="13">Piso0_003026 protein</fullName>
    </submittedName>
</protein>
<dbReference type="InterPro" id="IPR024481">
    <property type="entry name" value="Helicase_Sen1_N"/>
</dbReference>
<dbReference type="PANTHER" id="PTHR10887">
    <property type="entry name" value="DNA2/NAM7 HELICASE FAMILY"/>
    <property type="match status" value="1"/>
</dbReference>
<feature type="binding site" evidence="8">
    <location>
        <begin position="1315"/>
        <end position="1322"/>
    </location>
    <ligand>
        <name>ATP</name>
        <dbReference type="ChEBI" id="CHEBI:30616"/>
    </ligand>
</feature>
<dbReference type="CDD" id="cd18042">
    <property type="entry name" value="DEXXQc_SETX"/>
    <property type="match status" value="1"/>
</dbReference>
<reference evidence="14" key="2">
    <citation type="journal article" date="2012" name="G3 (Bethesda)">
        <title>Pichia sorbitophila, an interspecies yeast hybrid reveals early steps of genome resolution following polyploidization.</title>
        <authorList>
            <person name="Leh Louis V."/>
            <person name="Despons L."/>
            <person name="Friedrich A."/>
            <person name="Martin T."/>
            <person name="Durrens P."/>
            <person name="Casaregola S."/>
            <person name="Neuveglise C."/>
            <person name="Fairhead C."/>
            <person name="Marck C."/>
            <person name="Cruz J.A."/>
            <person name="Straub M.L."/>
            <person name="Kugler V."/>
            <person name="Sacerdot C."/>
            <person name="Uzunov Z."/>
            <person name="Thierry A."/>
            <person name="Weiss S."/>
            <person name="Bleykasten C."/>
            <person name="De Montigny J."/>
            <person name="Jacques N."/>
            <person name="Jung P."/>
            <person name="Lemaire M."/>
            <person name="Mallet S."/>
            <person name="Morel G."/>
            <person name="Richard G.F."/>
            <person name="Sarkar A."/>
            <person name="Savel G."/>
            <person name="Schacherer J."/>
            <person name="Seret M.L."/>
            <person name="Talla E."/>
            <person name="Samson G."/>
            <person name="Jubin C."/>
            <person name="Poulain J."/>
            <person name="Vacherie B."/>
            <person name="Barbe V."/>
            <person name="Pelletier E."/>
            <person name="Sherman D.J."/>
            <person name="Westhof E."/>
            <person name="Weissenbach J."/>
            <person name="Baret P.V."/>
            <person name="Wincker P."/>
            <person name="Gaillardin C."/>
            <person name="Dujon B."/>
            <person name="Souciet J.L."/>
        </authorList>
    </citation>
    <scope>NUCLEOTIDE SEQUENCE [LARGE SCALE GENOMIC DNA]</scope>
    <source>
        <strain evidence="14">ATCC MYA-4447 / BCRC 22081 / CBS 7064 / NBRC 10061 / NRRL Y-12695</strain>
    </source>
</reference>
<feature type="compositionally biased region" description="Basic and acidic residues" evidence="10">
    <location>
        <begin position="1855"/>
        <end position="1872"/>
    </location>
</feature>
<evidence type="ECO:0000256" key="4">
    <source>
        <dbReference type="ARBA" id="ARBA00022801"/>
    </source>
</evidence>
<dbReference type="eggNOG" id="KOG1801">
    <property type="taxonomic scope" value="Eukaryota"/>
</dbReference>
<accession>G8YGZ6</accession>
<dbReference type="GO" id="GO:0016604">
    <property type="term" value="C:nuclear body"/>
    <property type="evidence" value="ECO:0007669"/>
    <property type="project" value="TreeGrafter"/>
</dbReference>
<dbReference type="FunFam" id="3.40.50.300:FF:000326">
    <property type="entry name" value="P-loop containing nucleoside triphosphate hydrolase"/>
    <property type="match status" value="1"/>
</dbReference>
<dbReference type="Pfam" id="PF13086">
    <property type="entry name" value="AAA_11"/>
    <property type="match status" value="1"/>
</dbReference>
<keyword evidence="6 8" id="KW-0067">ATP-binding</keyword>
<comment type="subcellular location">
    <subcellularLocation>
        <location evidence="1">Nucleus</location>
    </subcellularLocation>
</comment>
<feature type="region of interest" description="Disordered" evidence="10">
    <location>
        <begin position="962"/>
        <end position="1018"/>
    </location>
</feature>
<dbReference type="InterPro" id="IPR044340">
    <property type="entry name" value="Helicase_Sen1_1B_dom"/>
</dbReference>
<name>G8YGZ6_PICSO</name>
<keyword evidence="7" id="KW-0539">Nucleus</keyword>
<dbReference type="PANTHER" id="PTHR10887:SF495">
    <property type="entry name" value="HELICASE SENATAXIN ISOFORM X1-RELATED"/>
    <property type="match status" value="1"/>
</dbReference>
<dbReference type="EMBL" id="FO082052">
    <property type="protein sequence ID" value="CCE80698.1"/>
    <property type="molecule type" value="Genomic_DNA"/>
</dbReference>
<dbReference type="Gene3D" id="3.40.50.300">
    <property type="entry name" value="P-loop containing nucleotide triphosphate hydrolases"/>
    <property type="match status" value="2"/>
</dbReference>